<sequence>MPLLVGAGGRLRAPAAAAVLLLVALMAIAPAMAECGPAISGGEAAFAYAERAYHSYLFVNLSYDSELNELMINASYANGTACSSLASRARALESQGPLILARARSDFWTLMGSVIASVVALSLGAFASVRYGRRLTWRLWMYAHRNYKVVLREGPRREARPSEAGPERFPLYVAGLFIVLAIGLSGATLAQLYWRPGPFSVIALLNSNLEIGDYPQELLPNSNVTLYVLIKNEMNDVMLYQVRVGVLNASLPPGPSSLNESISGYDLYMVIPSGHNATAPIVLRAPARPGQYKLLLLLYYYNVSTGSFYYSGLFNQLYFNVTG</sequence>
<accession>D9Q1F6</accession>
<dbReference type="eggNOG" id="arCOG02884">
    <property type="taxonomic scope" value="Archaea"/>
</dbReference>
<dbReference type="EMBL" id="CP001742">
    <property type="protein sequence ID" value="ADL19144.1"/>
    <property type="molecule type" value="Genomic_DNA"/>
</dbReference>
<dbReference type="STRING" id="666510.ASAC_0738"/>
<organism evidence="2 3">
    <name type="scientific">Acidilobus saccharovorans (strain DSM 16705 / JCM 18335 / VKM B-2471 / 345-15)</name>
    <dbReference type="NCBI Taxonomy" id="666510"/>
    <lineage>
        <taxon>Archaea</taxon>
        <taxon>Thermoproteota</taxon>
        <taxon>Thermoprotei</taxon>
        <taxon>Acidilobales</taxon>
        <taxon>Acidilobaceae</taxon>
        <taxon>Acidilobus</taxon>
    </lineage>
</organism>
<feature type="transmembrane region" description="Helical" evidence="1">
    <location>
        <begin position="169"/>
        <end position="194"/>
    </location>
</feature>
<proteinExistence type="predicted"/>
<keyword evidence="1" id="KW-0812">Transmembrane</keyword>
<name>D9Q1F6_ACIS3</name>
<dbReference type="InParanoid" id="D9Q1F6"/>
<dbReference type="HOGENOM" id="CLU_859440_0_0_2"/>
<gene>
    <name evidence="2" type="ordered locus">ASAC_0738</name>
</gene>
<keyword evidence="1" id="KW-0472">Membrane</keyword>
<evidence type="ECO:0000313" key="2">
    <source>
        <dbReference type="EMBL" id="ADL19144.1"/>
    </source>
</evidence>
<reference evidence="2 3" key="1">
    <citation type="journal article" date="2010" name="Appl. Environ. Microbiol.">
        <title>The genome sequence of the crenarchaeon Acidilobus saccharovorans supports a new order, Acidilobales, and suggests an important ecological role in terrestrial acidic hot springs.</title>
        <authorList>
            <person name="Mardanov A.V."/>
            <person name="Svetlitchnyi V.A."/>
            <person name="Beletsky A.V."/>
            <person name="Prokofeva M.I."/>
            <person name="Bonch-Osmolovskaya E.A."/>
            <person name="Ravin N.V."/>
            <person name="Skryabin K.G."/>
        </authorList>
    </citation>
    <scope>NUCLEOTIDE SEQUENCE [LARGE SCALE GENOMIC DNA]</scope>
    <source>
        <strain evidence="3">DSM 16705 / JCM 18335 / VKM B-2471 / 345-15</strain>
    </source>
</reference>
<evidence type="ECO:0000256" key="1">
    <source>
        <dbReference type="SAM" id="Phobius"/>
    </source>
</evidence>
<protein>
    <recommendedName>
        <fullName evidence="4">DUF1616 domain-containing protein</fullName>
    </recommendedName>
</protein>
<keyword evidence="3" id="KW-1185">Reference proteome</keyword>
<evidence type="ECO:0000313" key="3">
    <source>
        <dbReference type="Proteomes" id="UP000000346"/>
    </source>
</evidence>
<dbReference type="KEGG" id="asc:ASAC_0738"/>
<keyword evidence="1" id="KW-1133">Transmembrane helix</keyword>
<dbReference type="AlphaFoldDB" id="D9Q1F6"/>
<evidence type="ECO:0008006" key="4">
    <source>
        <dbReference type="Google" id="ProtNLM"/>
    </source>
</evidence>
<feature type="transmembrane region" description="Helical" evidence="1">
    <location>
        <begin position="107"/>
        <end position="129"/>
    </location>
</feature>
<dbReference type="Proteomes" id="UP000000346">
    <property type="component" value="Chromosome"/>
</dbReference>